<dbReference type="InterPro" id="IPR045851">
    <property type="entry name" value="AMP-bd_C_sf"/>
</dbReference>
<dbReference type="Proteomes" id="UP000186058">
    <property type="component" value="Unassembled WGS sequence"/>
</dbReference>
<feature type="domain" description="Carrier" evidence="10">
    <location>
        <begin position="1456"/>
        <end position="1532"/>
    </location>
</feature>
<evidence type="ECO:0000256" key="2">
    <source>
        <dbReference type="ARBA" id="ARBA00006432"/>
    </source>
</evidence>
<dbReference type="InterPro" id="IPR013120">
    <property type="entry name" value="FAR_NAD-bd"/>
</dbReference>
<keyword evidence="5" id="KW-0436">Ligase</keyword>
<dbReference type="InterPro" id="IPR000873">
    <property type="entry name" value="AMP-dep_synth/lig_dom"/>
</dbReference>
<protein>
    <submittedName>
        <fullName evidence="11">Non-ribosomal peptide synthetase</fullName>
    </submittedName>
</protein>
<dbReference type="SMART" id="SM00823">
    <property type="entry name" value="PKS_PP"/>
    <property type="match status" value="3"/>
</dbReference>
<feature type="domain" description="Carrier" evidence="10">
    <location>
        <begin position="1548"/>
        <end position="1624"/>
    </location>
</feature>
<evidence type="ECO:0000313" key="12">
    <source>
        <dbReference type="Proteomes" id="UP000186058"/>
    </source>
</evidence>
<dbReference type="InterPro" id="IPR036736">
    <property type="entry name" value="ACP-like_sf"/>
</dbReference>
<dbReference type="InterPro" id="IPR023213">
    <property type="entry name" value="CAT-like_dom_sf"/>
</dbReference>
<dbReference type="SUPFAM" id="SSF51735">
    <property type="entry name" value="NAD(P)-binding Rossmann-fold domains"/>
    <property type="match status" value="1"/>
</dbReference>
<dbReference type="Pfam" id="PF07993">
    <property type="entry name" value="NAD_binding_4"/>
    <property type="match status" value="1"/>
</dbReference>
<reference evidence="11 12" key="1">
    <citation type="submission" date="2016-03" db="EMBL/GenBank/DDBJ databases">
        <authorList>
            <person name="Sant'Anna F.H."/>
            <person name="Ambrosini A."/>
            <person name="Souza R."/>
            <person name="Bach E."/>
            <person name="Fernandes G."/>
            <person name="Balsanelli E."/>
            <person name="Baura V.A."/>
            <person name="Souza E.M."/>
            <person name="Passaglia L."/>
        </authorList>
    </citation>
    <scope>NUCLEOTIDE SEQUENCE [LARGE SCALE GENOMIC DNA]</scope>
    <source>
        <strain evidence="11 12">P26E</strain>
    </source>
</reference>
<dbReference type="Gene3D" id="3.40.50.980">
    <property type="match status" value="2"/>
</dbReference>
<keyword evidence="4" id="KW-0597">Phosphoprotein</keyword>
<feature type="domain" description="Carrier" evidence="10">
    <location>
        <begin position="3169"/>
        <end position="3244"/>
    </location>
</feature>
<dbReference type="NCBIfam" id="TIGR01733">
    <property type="entry name" value="AA-adenyl-dom"/>
    <property type="match status" value="2"/>
</dbReference>
<comment type="caution">
    <text evidence="11">The sequence shown here is derived from an EMBL/GenBank/DDBJ whole genome shotgun (WGS) entry which is preliminary data.</text>
</comment>
<organism evidence="11 12">
    <name type="scientific">Paenibacillus helianthi</name>
    <dbReference type="NCBI Taxonomy" id="1349432"/>
    <lineage>
        <taxon>Bacteria</taxon>
        <taxon>Bacillati</taxon>
        <taxon>Bacillota</taxon>
        <taxon>Bacilli</taxon>
        <taxon>Bacillales</taxon>
        <taxon>Paenibacillaceae</taxon>
        <taxon>Paenibacillus</taxon>
    </lineage>
</organism>
<evidence type="ECO:0000259" key="10">
    <source>
        <dbReference type="PROSITE" id="PS50075"/>
    </source>
</evidence>
<feature type="region of interest" description="Disordered" evidence="9">
    <location>
        <begin position="27"/>
        <end position="50"/>
    </location>
</feature>
<dbReference type="CDD" id="cd02142">
    <property type="entry name" value="McbC_SagB-like_oxidoreductase"/>
    <property type="match status" value="2"/>
</dbReference>
<evidence type="ECO:0000256" key="3">
    <source>
        <dbReference type="ARBA" id="ARBA00022450"/>
    </source>
</evidence>
<dbReference type="Gene3D" id="2.30.38.10">
    <property type="entry name" value="Luciferase, Domain 3"/>
    <property type="match status" value="1"/>
</dbReference>
<dbReference type="PANTHER" id="PTHR45527:SF1">
    <property type="entry name" value="FATTY ACID SYNTHASE"/>
    <property type="match status" value="1"/>
</dbReference>
<evidence type="ECO:0000256" key="1">
    <source>
        <dbReference type="ARBA" id="ARBA00001957"/>
    </source>
</evidence>
<dbReference type="Gene3D" id="3.40.50.720">
    <property type="entry name" value="NAD(P)-binding Rossmann-like Domain"/>
    <property type="match status" value="1"/>
</dbReference>
<dbReference type="InterPro" id="IPR036291">
    <property type="entry name" value="NAD(P)-bd_dom_sf"/>
</dbReference>
<dbReference type="PROSITE" id="PS50075">
    <property type="entry name" value="CARRIER"/>
    <property type="match status" value="3"/>
</dbReference>
<dbReference type="SUPFAM" id="SSF55469">
    <property type="entry name" value="FMN-dependent nitroreductase-like"/>
    <property type="match status" value="1"/>
</dbReference>
<keyword evidence="3" id="KW-0596">Phosphopantetheine</keyword>
<keyword evidence="8" id="KW-0511">Multifunctional enzyme</keyword>
<dbReference type="InterPro" id="IPR000415">
    <property type="entry name" value="Nitroreductase-like"/>
</dbReference>
<evidence type="ECO:0000256" key="7">
    <source>
        <dbReference type="ARBA" id="ARBA00023194"/>
    </source>
</evidence>
<dbReference type="InterPro" id="IPR025110">
    <property type="entry name" value="AMP-bd_C"/>
</dbReference>
<dbReference type="Gene3D" id="3.40.50.12780">
    <property type="entry name" value="N-terminal domain of ligase-like"/>
    <property type="match status" value="1"/>
</dbReference>
<dbReference type="InterPro" id="IPR020845">
    <property type="entry name" value="AMP-binding_CS"/>
</dbReference>
<dbReference type="Pfam" id="PF13193">
    <property type="entry name" value="AMP-binding_C"/>
    <property type="match status" value="2"/>
</dbReference>
<dbReference type="CDD" id="cd05930">
    <property type="entry name" value="A_NRPS"/>
    <property type="match status" value="1"/>
</dbReference>
<dbReference type="Gene3D" id="1.10.1200.10">
    <property type="entry name" value="ACP-like"/>
    <property type="match status" value="3"/>
</dbReference>
<evidence type="ECO:0000256" key="6">
    <source>
        <dbReference type="ARBA" id="ARBA00022737"/>
    </source>
</evidence>
<dbReference type="CDD" id="cd19535">
    <property type="entry name" value="Cyc_NRPS"/>
    <property type="match status" value="2"/>
</dbReference>
<dbReference type="Pfam" id="PF00881">
    <property type="entry name" value="Nitroreductase"/>
    <property type="match status" value="1"/>
</dbReference>
<dbReference type="SUPFAM" id="SSF52777">
    <property type="entry name" value="CoA-dependent acyltransferases"/>
    <property type="match status" value="6"/>
</dbReference>
<dbReference type="Gene3D" id="3.30.559.10">
    <property type="entry name" value="Chloramphenicol acetyltransferase-like domain"/>
    <property type="match status" value="3"/>
</dbReference>
<dbReference type="PANTHER" id="PTHR45527">
    <property type="entry name" value="NONRIBOSOMAL PEPTIDE SYNTHETASE"/>
    <property type="match status" value="1"/>
</dbReference>
<dbReference type="InterPro" id="IPR001242">
    <property type="entry name" value="Condensation_dom"/>
</dbReference>
<comment type="similarity">
    <text evidence="2">Belongs to the ATP-dependent AMP-binding enzyme family.</text>
</comment>
<dbReference type="Pfam" id="PF00550">
    <property type="entry name" value="PP-binding"/>
    <property type="match status" value="3"/>
</dbReference>
<dbReference type="InterPro" id="IPR029479">
    <property type="entry name" value="Nitroreductase"/>
</dbReference>
<proteinExistence type="inferred from homology"/>
<keyword evidence="6" id="KW-0677">Repeat</keyword>
<evidence type="ECO:0000313" key="11">
    <source>
        <dbReference type="EMBL" id="OKP85077.1"/>
    </source>
</evidence>
<dbReference type="InterPro" id="IPR010071">
    <property type="entry name" value="AA_adenyl_dom"/>
</dbReference>
<accession>A0ABX3ENX4</accession>
<evidence type="ECO:0000256" key="8">
    <source>
        <dbReference type="ARBA" id="ARBA00023268"/>
    </source>
</evidence>
<dbReference type="EMBL" id="LVWI01000048">
    <property type="protein sequence ID" value="OKP85077.1"/>
    <property type="molecule type" value="Genomic_DNA"/>
</dbReference>
<dbReference type="CDD" id="cd05235">
    <property type="entry name" value="SDR_e1"/>
    <property type="match status" value="1"/>
</dbReference>
<dbReference type="InterPro" id="IPR010080">
    <property type="entry name" value="Thioester_reductase-like_dom"/>
</dbReference>
<gene>
    <name evidence="11" type="ORF">A3844_17635</name>
</gene>
<comment type="cofactor">
    <cofactor evidence="1">
        <name>pantetheine 4'-phosphate</name>
        <dbReference type="ChEBI" id="CHEBI:47942"/>
    </cofactor>
</comment>
<sequence>MLNHNQFVQLSDKEKREVLQRMQQLVQDKELHEDSGSPVRNEAAGSDRERYRPFPLSDMQESFSVGKFFGGTTDRVGCHIYFELEEYDLDISALTSAWNRLITYHEMLRTVVLANRSQQLLEQVPEYVPEVYDLTGKDQGEVDRRIGEIRQRMSHKLYGTGEWPLFEIGVSRLDQGRHIIHFSIDEWLVDGFSMATLFKQWYRLYREPSCELQPLQYTFREYMLYQRNQEGSPRYKRDLAYWMKKYAEVPSGPSLPYDLNPAKPTEQPYYERRRYQHVVGKEDWTRLKHIAQDIGISQTALLILCFSELLSYWSGDDAFSIILTYFNRPPVHPQIDQVVGPFVSTNIFTIEQIRRLSLKAKAKGYQQKLWEDLDHSSVSGIRALRELRVRSKQAPALSIPVVFTSMLNNAGRAAEDSWLAKTVYSISQTPQVCLDHQAYEQDGRLTVMWDVVEQYFQPGTVARMFADYVNIIGQLASREIWDQISLKDKLPAPQLLAAGTSPAGRYDKFRLSDMQQAQLFGRLNHKAGCRMYQEFDLEELDIARLQQAWNRVVGAHDMLRAVVHENGTQQVLESVPEYVVSVESYRQSNEEVDPRAAERIRQDKQQMQFPLNQWPLFDLSVSLWNGNKARIHLTIDALIADGNSIAMLYHDLFKLYETPEASLEEAGLTYRDYLEEAGRFRKSDEGKAMAAYWKEKMKDLPSGPMLPYAVGGGTANGHRRLEGRIHNWAGFKRKAAELSIEPGILLFAAYAQVLEEQSKQEPFTVVFVDWSRPAVHPDIQRIVGDFTSLSWVVIRPSGLPFAERARSLQESIRKDLACGAVGGLGELRKKLMLASPAAPLSFPVVFTNSIAGGALPLPPEVAAGFGQSATPGVYLDNMSLEREDSLWVQWDYDASMLPPEIAESMFERYHGLLTDLAHDPDLWGADYVNRLPESTGCIHSLFEKQAARNPDAVALTFNGLQMTYGELNKRANRLAHYLRKQGAGPEVMIGLCLERSFELLIGILAILKSGGAYIPLDPHSPKERLALIIEDANLPLIVTRTGQLSELPKPDQARFICLDLIEEELAVEDDRNPDSGAHGDNVSYVIYTSGSTGKPKGALIPHSNVVRLFSSSEAWFGFGENDVWTLFHSYAFDFSVWEIWGALLHGGRLVIVPYAVSRSFDEFYRLVAAEGVTVLNQTPTAFKQFMLTEDRLEHPAVLSLRYVIFGGEALNPQSLAPWIQRHGDREPELINMYGITETTVHVTYRPITGADLVSKTSVIGTPIPDLQLYILDDKLRQVPSGTPGELYVGGKGLARGYLNRPKLTAERFIPNPFSGEPGSRLYKTGDAALRLPGGDVEYLGRLDLQVKVRGFRIELGEIETALLRMNGIRQAVVAVQDKDTDDPKVVAYVIGANREEPTAKEVRQHVRGLLPDYMVPNVIARIAELPLTENGKLDREALPWPLPAVEAERPAGNGSADYQGLVSSLIDIFREALDTGDAVTAEDDIFDLGATSLTLMTANQRIADRYEVSVPIEIYFSNPAIRDIAAYIHGHAAGGNPADIEAKGETSASRIGLTEELLGMFKEALETEEDIQASDDLFDIGTTSLTIMTVSRMVEEKYKVTIPVDLFFRSPTIEEVAKFIAGEAMTDASGSSLPASGAAGAAGAAGREAAASALALEEKPVQIVQLQAPPFKKIFYRFASSKHRFVQKPISFDVFSAFLALLKMEKVKGDSKFLYPSAGGRNGVQAYVYIKEGGIEGLAGGLYYYHPLTHELYFISSPLMIDSSVHMELNRSVFEQSAFSIFFIAQLNALRPVYVDYSESLAKLDAGYMAQLLVNRQHEFNIGLYPAIGLDFERIADSFRLDDGNRYIFSLMGGYYDYRAEDGPLFDEAALVQTLRDGRLDIAGHFRTRPVYETAADILRIQRERKFNILSRKELVQLTREQPHIRRFHEDDQRIALAPHEWDSSHYILRASRRHYIDASVSFRQFSKWLSTLGTEEIDSVEKGLYTPPGGVSGLKIYIYAKENGVETLQEGIYEYNRSKNALTMIRAGLSEPIRACHTPFNIKISVEAKFFIFLVGNLSESRLLLGEGCTAYAQLESGMIGQVLMDRQAECGIGTVPIGGMDFGKIARDFGAMDEDIYIHSFMCGSVEFEEERDPGYVLEENGAAPNLLTEKQPQQKLAESPVRTAEHLELPLQQAERPKLPVQQGKLHFPLSLGQQSLFFVHCSYPESAAYNTAYHVRIRTPLHLDLFKRALEFLVFKHPLLRTTFAVIEGEETQIVHEQYDPPIELIDASGWDEARLTAENIKEYRVPFTLTERPGFRVVLFRITDNDHVLLFNIHHIITDFTSTGLMIQDLWTFYGKLMDDPGTVPVTGPDMRYFDYIAWQRTELEGEEGKRMWTYWESQLGGDLPVLNLPTDRPRPPVQTTSGATLNFSIDKALTDELVKFSRKEKKTLYTVALTAFQVLLHRYSGQEDVLVGTTASARGPLRFQDASGYFINPLVIRADLSGGPTFREALERISQTLYSALDNQNYPFSLMVKQLKPVRDLSRSPVFQVTFQLLSQNMTAKMNGGDGTVERYEIPQQEGQFDLELELLEGTDGMKGRLAYNKDLWHENTMERFQAHLVNLLREIVADPDRKLLSYDFLGQEEKQLLLETWNDGIRDYPRNQSIHGLFEQQVEQHQHELAVTARGAGGQSASITYGELNARANRLAHFLRSISTKQGGVVGICLEKSMETVVSVLAVFKAGCAYVPIDPAYPRERIGFITADANAGIIITTSDMEPSFDAQQSTIICLDSMQDQLDRCRDDNPGDPPQSESLAYVIYTSGSTGTPKGVGITHGSAVNIFCGYRDVYLLEKNNRIHLQMAAFTFDVFIGDLMRALCSGGRLVLCPRESVIDPVQLHRLIVEEGIHIAEFVPAVMRHLVQYMKNAGIMLDTMQTVIISSDSWNMKDLQEFRRYFAKGTRFINAYGVTEVTIDSTYVDCAELDSDNQGFVPIGRPFPNTDIYIVDPELKPVPIGVAGELCIGGKGVAAGYLNRPKLNAEKFVANPFREGGTERMYRSGDMARYLPDGSIEFLGRADYQVKVRGLRIEVGEIEEVLARHPSVGAAVVLAKQDQTGESILIGYYTENGPSNLPLDELQDYARSKLPEYMVPTIFIRLDAFPLTSNGKIDRKALPGPDLALKVSMRDIVQPATETERRMVAIWQRVLQLENLGVTNDFFLVGGHSFLAIKLLDELKRELSADISLMEFLENPNIREMARRFDKEDEHVDEMEEAWAGSLEAEAIQAEVAYPEWDRPRNILLTGATGHLGIYLLVNLLELHETAVVHCLIRAKNVAEARDRLERTLRKHLLWREKLLDRVIPVVGDLEQPLLGLASDQYDELARKIDLIFHNGAYVNFAYPYQVLKKANVNGTAEVLKLAAQSRIKPVHYISTTSVFENTEARSGMFQRDIVIGDNAELVHNRKLDQTLGYTQSKWVAEKLVQRAREQGMLVTIYRPDIISGHSRTGIWNNNDFAAKTLQSIAEAGIIPKGRFKFNWLPVEQASQAIVRLSSLPKCLNRNFNVASPYSFELCDLAEWLTEAGFPVKELPFHTWRRQMEELQAKASVSGQIPDEVWKAADSQDSRAVHVYDLKNLKIGLRETDISFEPIGKEHIRKYVEYFVQNGYLKKK</sequence>
<keyword evidence="7" id="KW-0045">Antibiotic biosynthesis</keyword>
<dbReference type="InterPro" id="IPR020806">
    <property type="entry name" value="PKS_PP-bd"/>
</dbReference>
<dbReference type="Gene3D" id="3.30.559.30">
    <property type="entry name" value="Nonribosomal peptide synthetase, condensation domain"/>
    <property type="match status" value="3"/>
</dbReference>
<dbReference type="Gene3D" id="3.40.109.10">
    <property type="entry name" value="NADH Oxidase"/>
    <property type="match status" value="2"/>
</dbReference>
<dbReference type="CDD" id="cd19531">
    <property type="entry name" value="LCL_NRPS-like"/>
    <property type="match status" value="1"/>
</dbReference>
<evidence type="ECO:0000256" key="5">
    <source>
        <dbReference type="ARBA" id="ARBA00022598"/>
    </source>
</evidence>
<keyword evidence="12" id="KW-1185">Reference proteome</keyword>
<dbReference type="SUPFAM" id="SSF47336">
    <property type="entry name" value="ACP-like"/>
    <property type="match status" value="3"/>
</dbReference>
<evidence type="ECO:0000256" key="9">
    <source>
        <dbReference type="SAM" id="MobiDB-lite"/>
    </source>
</evidence>
<dbReference type="InterPro" id="IPR009081">
    <property type="entry name" value="PP-bd_ACP"/>
</dbReference>
<dbReference type="PROSITE" id="PS00455">
    <property type="entry name" value="AMP_BINDING"/>
    <property type="match status" value="2"/>
</dbReference>
<name>A0ABX3ENX4_9BACL</name>
<dbReference type="CDD" id="cd17643">
    <property type="entry name" value="A_NRPS_Cytc1-like"/>
    <property type="match status" value="1"/>
</dbReference>
<dbReference type="NCBIfam" id="NF003417">
    <property type="entry name" value="PRK04813.1"/>
    <property type="match status" value="2"/>
</dbReference>
<evidence type="ECO:0000256" key="4">
    <source>
        <dbReference type="ARBA" id="ARBA00022553"/>
    </source>
</evidence>
<dbReference type="InterPro" id="IPR057737">
    <property type="entry name" value="Condensation_MtbB-like"/>
</dbReference>
<dbReference type="Pfam" id="PF00501">
    <property type="entry name" value="AMP-binding"/>
    <property type="match status" value="2"/>
</dbReference>
<dbReference type="Gene3D" id="3.30.300.30">
    <property type="match status" value="2"/>
</dbReference>
<dbReference type="RefSeq" id="WP_074108117.1">
    <property type="nucleotide sequence ID" value="NZ_LVWI01000048.1"/>
</dbReference>
<dbReference type="SUPFAM" id="SSF56801">
    <property type="entry name" value="Acetyl-CoA synthetase-like"/>
    <property type="match status" value="2"/>
</dbReference>
<dbReference type="NCBIfam" id="TIGR01746">
    <property type="entry name" value="Thioester-redct"/>
    <property type="match status" value="1"/>
</dbReference>
<dbReference type="Pfam" id="PF00668">
    <property type="entry name" value="Condensation"/>
    <property type="match status" value="3"/>
</dbReference>
<dbReference type="InterPro" id="IPR042099">
    <property type="entry name" value="ANL_N_sf"/>
</dbReference>